<evidence type="ECO:0000313" key="1">
    <source>
        <dbReference type="EMBL" id="SKB73530.1"/>
    </source>
</evidence>
<keyword evidence="2" id="KW-1185">Reference proteome</keyword>
<reference evidence="2" key="1">
    <citation type="submission" date="2017-02" db="EMBL/GenBank/DDBJ databases">
        <authorList>
            <person name="Varghese N."/>
            <person name="Submissions S."/>
        </authorList>
    </citation>
    <scope>NUCLEOTIDE SEQUENCE [LARGE SCALE GENOMIC DNA]</scope>
    <source>
        <strain evidence="2">DSM 22385</strain>
    </source>
</reference>
<dbReference type="AlphaFoldDB" id="A0A1T5DPR1"/>
<gene>
    <name evidence="1" type="ORF">SAMN05661099_2494</name>
</gene>
<name>A0A1T5DPR1_9SPHI</name>
<sequence>MTRTLWCKYQGKNRESSGKHPGYSRTFPESFSELSRNCLEDGNSEKQSTYPAVMVLPGKNLNSVIITNNF</sequence>
<organism evidence="1 2">
    <name type="scientific">Daejeonella lutea</name>
    <dbReference type="NCBI Taxonomy" id="572036"/>
    <lineage>
        <taxon>Bacteria</taxon>
        <taxon>Pseudomonadati</taxon>
        <taxon>Bacteroidota</taxon>
        <taxon>Sphingobacteriia</taxon>
        <taxon>Sphingobacteriales</taxon>
        <taxon>Sphingobacteriaceae</taxon>
        <taxon>Daejeonella</taxon>
    </lineage>
</organism>
<evidence type="ECO:0000313" key="2">
    <source>
        <dbReference type="Proteomes" id="UP000189981"/>
    </source>
</evidence>
<accession>A0A1T5DPR1</accession>
<dbReference type="STRING" id="572036.SAMN05661099_2494"/>
<dbReference type="EMBL" id="FUYR01000002">
    <property type="protein sequence ID" value="SKB73530.1"/>
    <property type="molecule type" value="Genomic_DNA"/>
</dbReference>
<protein>
    <submittedName>
        <fullName evidence="1">Uncharacterized protein</fullName>
    </submittedName>
</protein>
<dbReference type="Proteomes" id="UP000189981">
    <property type="component" value="Unassembled WGS sequence"/>
</dbReference>
<proteinExistence type="predicted"/>